<organism evidence="2 3">
    <name type="scientific">Daphnia magna</name>
    <dbReference type="NCBI Taxonomy" id="35525"/>
    <lineage>
        <taxon>Eukaryota</taxon>
        <taxon>Metazoa</taxon>
        <taxon>Ecdysozoa</taxon>
        <taxon>Arthropoda</taxon>
        <taxon>Crustacea</taxon>
        <taxon>Branchiopoda</taxon>
        <taxon>Diplostraca</taxon>
        <taxon>Cladocera</taxon>
        <taxon>Anomopoda</taxon>
        <taxon>Daphniidae</taxon>
        <taxon>Daphnia</taxon>
    </lineage>
</organism>
<name>A0A164S7S7_9CRUS</name>
<keyword evidence="3" id="KW-1185">Reference proteome</keyword>
<sequence length="83" mass="10324">MIARRRRRRRRRTAVVAALLLRMAGKIKDATCARDGEDGGNWRKRRRRRRWRRLWMRLWMIDFWLGLRMALMIGIWWIIGFVE</sequence>
<accession>A0A164S7S7</accession>
<dbReference type="AlphaFoldDB" id="A0A164S7S7"/>
<gene>
    <name evidence="2" type="ORF">APZ42_026475</name>
</gene>
<dbReference type="Proteomes" id="UP000076858">
    <property type="component" value="Unassembled WGS sequence"/>
</dbReference>
<proteinExistence type="predicted"/>
<evidence type="ECO:0000313" key="3">
    <source>
        <dbReference type="Proteomes" id="UP000076858"/>
    </source>
</evidence>
<protein>
    <submittedName>
        <fullName evidence="2">Uncharacterized protein</fullName>
    </submittedName>
</protein>
<keyword evidence="1" id="KW-0812">Transmembrane</keyword>
<reference evidence="2 3" key="1">
    <citation type="submission" date="2016-03" db="EMBL/GenBank/DDBJ databases">
        <title>EvidentialGene: Evidence-directed Construction of Genes on Genomes.</title>
        <authorList>
            <person name="Gilbert D.G."/>
            <person name="Choi J.-H."/>
            <person name="Mockaitis K."/>
            <person name="Colbourne J."/>
            <person name="Pfrender M."/>
        </authorList>
    </citation>
    <scope>NUCLEOTIDE SEQUENCE [LARGE SCALE GENOMIC DNA]</scope>
    <source>
        <strain evidence="2 3">Xinb3</strain>
        <tissue evidence="2">Complete organism</tissue>
    </source>
</reference>
<evidence type="ECO:0000313" key="2">
    <source>
        <dbReference type="EMBL" id="KZS09345.1"/>
    </source>
</evidence>
<comment type="caution">
    <text evidence="2">The sequence shown here is derived from an EMBL/GenBank/DDBJ whole genome shotgun (WGS) entry which is preliminary data.</text>
</comment>
<feature type="transmembrane region" description="Helical" evidence="1">
    <location>
        <begin position="54"/>
        <end position="79"/>
    </location>
</feature>
<keyword evidence="1" id="KW-1133">Transmembrane helix</keyword>
<evidence type="ECO:0000256" key="1">
    <source>
        <dbReference type="SAM" id="Phobius"/>
    </source>
</evidence>
<keyword evidence="1" id="KW-0472">Membrane</keyword>
<dbReference type="EMBL" id="LRGB01002076">
    <property type="protein sequence ID" value="KZS09345.1"/>
    <property type="molecule type" value="Genomic_DNA"/>
</dbReference>